<dbReference type="InterPro" id="IPR001673">
    <property type="entry name" value="S_mold_repeat"/>
</dbReference>
<dbReference type="InterPro" id="IPR051154">
    <property type="entry name" value="Prespore-cell_inducing_factor"/>
</dbReference>
<evidence type="ECO:0000259" key="5">
    <source>
        <dbReference type="PROSITE" id="PS51820"/>
    </source>
</evidence>
<keyword evidence="4" id="KW-0472">Membrane</keyword>
<evidence type="ECO:0000313" key="6">
    <source>
        <dbReference type="EMBL" id="EFA75229.1"/>
    </source>
</evidence>
<dbReference type="AlphaFoldDB" id="D3BU43"/>
<dbReference type="InterPro" id="IPR011874">
    <property type="entry name" value="Fibro_Slime"/>
</dbReference>
<dbReference type="RefSeq" id="XP_020427363.1">
    <property type="nucleotide sequence ID" value="XM_020582060.1"/>
</dbReference>
<dbReference type="InterPro" id="IPR011658">
    <property type="entry name" value="PA14_dom"/>
</dbReference>
<evidence type="ECO:0000256" key="2">
    <source>
        <dbReference type="ARBA" id="ARBA00022729"/>
    </source>
</evidence>
<name>D3BU43_HETP5</name>
<sequence length="717" mass="77615">MGLKEYTWNIWVCGFVFKITITYLMVISISCNIVISQNNAQPSTFTITSRIFDQLPRLNPNFETPEYGQLTPGLINNILDPIKRVPQLNYANPNWQNTFAHGMIKNATLFNTFFINTPGINKPLTFNITLTLNPSAGTYGYDNQTFFPINRLGWDSTPSNYLDSNGQPLYKDTNGNYENFHFCLVSNMFFTYQGYEVFNFRGDDDVWVFINNELVVDLGGLHPAAQASVNLQTDLKTKLVVKQTYTLDFFYCERHTDTSTMKMDTNIQIFCPAYDYCGVCGGDGTSCCNCDDGNPCTDDSCPKPAPGITKDNYKDFCNNIPRTCASDTCNNYVCSKANNGQCVQSGSACPNQDCKVTSCTQKNGCQYTDLCVAQDKCHSTQCVNGTSCTPQTAIQCDQGNKCMNYGCDPNTGCTSSPKNCANPSDTNPCNQYYCEAGTGLCKFITLSDSDCACCKDAKPNLCQVAKCDSSSGKCNVSNITVDDNNPCTTDSCDPATGQITNKPIPCAGCQNCQGGTCVGNDTLCSDGNMCSIDKCALNNTCSFTPVNCDDNDPCTEDTCDPVHGCQHNKKVCPDVGDCQVGVCVAGVGCSTVERNCSTGLFCTDSLCIQGIGCANFTRNCVSDNPKCQKGTCNIEKQECEFVDYSPKPFGCNKAAVISTGVIAGVVVAGAVALAIAVFGGKKGYDAWKNSRNNAVTNLNNNPLYTANPNGGANPLYE</sequence>
<dbReference type="NCBIfam" id="TIGR02148">
    <property type="entry name" value="Fibro_Slime"/>
    <property type="match status" value="1"/>
</dbReference>
<dbReference type="OMA" id="SASECNC"/>
<dbReference type="EMBL" id="ADBJ01000056">
    <property type="protein sequence ID" value="EFA75229.1"/>
    <property type="molecule type" value="Genomic_DNA"/>
</dbReference>
<comment type="caution">
    <text evidence="6">The sequence shown here is derived from an EMBL/GenBank/DDBJ whole genome shotgun (WGS) entry which is preliminary data.</text>
</comment>
<dbReference type="Proteomes" id="UP000001396">
    <property type="component" value="Unassembled WGS sequence"/>
</dbReference>
<dbReference type="Pfam" id="PF00526">
    <property type="entry name" value="Dicty_CTDC"/>
    <property type="match status" value="4"/>
</dbReference>
<dbReference type="SMART" id="SM00758">
    <property type="entry name" value="PA14"/>
    <property type="match status" value="1"/>
</dbReference>
<evidence type="ECO:0000256" key="1">
    <source>
        <dbReference type="ARBA" id="ARBA00008709"/>
    </source>
</evidence>
<protein>
    <submittedName>
        <fullName evidence="6">PA14 domain-containing protein</fullName>
    </submittedName>
</protein>
<comment type="similarity">
    <text evidence="1">Belongs to the prespore-cell-inducing factor family.</text>
</comment>
<feature type="transmembrane region" description="Helical" evidence="4">
    <location>
        <begin position="12"/>
        <end position="35"/>
    </location>
</feature>
<proteinExistence type="inferred from homology"/>
<dbReference type="PROSITE" id="PS51820">
    <property type="entry name" value="PA14"/>
    <property type="match status" value="1"/>
</dbReference>
<feature type="transmembrane region" description="Helical" evidence="4">
    <location>
        <begin position="655"/>
        <end position="678"/>
    </location>
</feature>
<dbReference type="PROSITE" id="PS51257">
    <property type="entry name" value="PROKAR_LIPOPROTEIN"/>
    <property type="match status" value="1"/>
</dbReference>
<dbReference type="STRING" id="670386.D3BU43"/>
<evidence type="ECO:0000256" key="4">
    <source>
        <dbReference type="SAM" id="Phobius"/>
    </source>
</evidence>
<keyword evidence="4" id="KW-0812">Transmembrane</keyword>
<keyword evidence="4" id="KW-1133">Transmembrane helix</keyword>
<dbReference type="GeneID" id="31366772"/>
<dbReference type="InterPro" id="IPR037524">
    <property type="entry name" value="PA14/GLEYA"/>
</dbReference>
<accession>D3BU43</accession>
<organism evidence="6 7">
    <name type="scientific">Heterostelium pallidum (strain ATCC 26659 / Pp 5 / PN500)</name>
    <name type="common">Cellular slime mold</name>
    <name type="synonym">Polysphondylium pallidum</name>
    <dbReference type="NCBI Taxonomy" id="670386"/>
    <lineage>
        <taxon>Eukaryota</taxon>
        <taxon>Amoebozoa</taxon>
        <taxon>Evosea</taxon>
        <taxon>Eumycetozoa</taxon>
        <taxon>Dictyostelia</taxon>
        <taxon>Acytosteliales</taxon>
        <taxon>Acytosteliaceae</taxon>
        <taxon>Heterostelium</taxon>
    </lineage>
</organism>
<reference evidence="6 7" key="1">
    <citation type="journal article" date="2011" name="Genome Res.">
        <title>Phylogeny-wide analysis of social amoeba genomes highlights ancient origins for complex intercellular communication.</title>
        <authorList>
            <person name="Heidel A.J."/>
            <person name="Lawal H.M."/>
            <person name="Felder M."/>
            <person name="Schilde C."/>
            <person name="Helps N.R."/>
            <person name="Tunggal B."/>
            <person name="Rivero F."/>
            <person name="John U."/>
            <person name="Schleicher M."/>
            <person name="Eichinger L."/>
            <person name="Platzer M."/>
            <person name="Noegel A.A."/>
            <person name="Schaap P."/>
            <person name="Gloeckner G."/>
        </authorList>
    </citation>
    <scope>NUCLEOTIDE SEQUENCE [LARGE SCALE GENOMIC DNA]</scope>
    <source>
        <strain evidence="7">ATCC 26659 / Pp 5 / PN500</strain>
    </source>
</reference>
<keyword evidence="3" id="KW-0325">Glycoprotein</keyword>
<keyword evidence="7" id="KW-1185">Reference proteome</keyword>
<dbReference type="Pfam" id="PF07691">
    <property type="entry name" value="PA14"/>
    <property type="match status" value="1"/>
</dbReference>
<dbReference type="FunCoup" id="D3BU43">
    <property type="interactions" value="5"/>
</dbReference>
<gene>
    <name evidence="6" type="primary">psiG-2</name>
    <name evidence="6" type="ORF">PPL_11304</name>
</gene>
<keyword evidence="2" id="KW-0732">Signal</keyword>
<evidence type="ECO:0000313" key="7">
    <source>
        <dbReference type="Proteomes" id="UP000001396"/>
    </source>
</evidence>
<dbReference type="InParanoid" id="D3BU43"/>
<dbReference type="GO" id="GO:0005576">
    <property type="term" value="C:extracellular region"/>
    <property type="evidence" value="ECO:0007669"/>
    <property type="project" value="TreeGrafter"/>
</dbReference>
<evidence type="ECO:0000256" key="3">
    <source>
        <dbReference type="ARBA" id="ARBA00023180"/>
    </source>
</evidence>
<dbReference type="PANTHER" id="PTHR31137">
    <property type="entry name" value="PROTEIN PSIB-RELATED-RELATED"/>
    <property type="match status" value="1"/>
</dbReference>
<dbReference type="PANTHER" id="PTHR31137:SF33">
    <property type="entry name" value="PROTEIN PSIL"/>
    <property type="match status" value="1"/>
</dbReference>
<feature type="domain" description="PA14" evidence="5">
    <location>
        <begin position="131"/>
        <end position="283"/>
    </location>
</feature>